<evidence type="ECO:0000313" key="2">
    <source>
        <dbReference type="Proteomes" id="UP000229459"/>
    </source>
</evidence>
<dbReference type="Gene3D" id="3.40.50.2000">
    <property type="entry name" value="Glycogen Phosphorylase B"/>
    <property type="match status" value="1"/>
</dbReference>
<sequence>ELLIALSKTKHKPDYFNKLKSRTREKNGNIKIKILTDVNYANNIQFYQKLDLYVHPSFQTSIDKAAVEAAFSNVSVLLSENGFGELFDFNADIVFNPHDSQKLGELISKYTKYPKLREVNKQIILSKFNNMDLPFFVEKLIAVY</sequence>
<accession>A0A2H0B6X2</accession>
<feature type="non-terminal residue" evidence="1">
    <location>
        <position position="1"/>
    </location>
</feature>
<name>A0A2H0B6X2_9BACT</name>
<reference evidence="1 2" key="1">
    <citation type="submission" date="2017-09" db="EMBL/GenBank/DDBJ databases">
        <title>Depth-based differentiation of microbial function through sediment-hosted aquifers and enrichment of novel symbionts in the deep terrestrial subsurface.</title>
        <authorList>
            <person name="Probst A.J."/>
            <person name="Ladd B."/>
            <person name="Jarett J.K."/>
            <person name="Geller-Mcgrath D.E."/>
            <person name="Sieber C.M."/>
            <person name="Emerson J.B."/>
            <person name="Anantharaman K."/>
            <person name="Thomas B.C."/>
            <person name="Malmstrom R."/>
            <person name="Stieglmeier M."/>
            <person name="Klingl A."/>
            <person name="Woyke T."/>
            <person name="Ryan C.M."/>
            <person name="Banfield J.F."/>
        </authorList>
    </citation>
    <scope>NUCLEOTIDE SEQUENCE [LARGE SCALE GENOMIC DNA]</scope>
    <source>
        <strain evidence="1">CG23_combo_of_CG06-09_8_20_14_all_34_8</strain>
    </source>
</reference>
<dbReference type="EMBL" id="PCSR01000028">
    <property type="protein sequence ID" value="PIP53396.1"/>
    <property type="molecule type" value="Genomic_DNA"/>
</dbReference>
<organism evidence="1 2">
    <name type="scientific">Candidatus Beckwithbacteria bacterium CG23_combo_of_CG06-09_8_20_14_all_34_8</name>
    <dbReference type="NCBI Taxonomy" id="1974497"/>
    <lineage>
        <taxon>Bacteria</taxon>
        <taxon>Candidatus Beckwithiibacteriota</taxon>
    </lineage>
</organism>
<evidence type="ECO:0000313" key="1">
    <source>
        <dbReference type="EMBL" id="PIP53396.1"/>
    </source>
</evidence>
<evidence type="ECO:0008006" key="3">
    <source>
        <dbReference type="Google" id="ProtNLM"/>
    </source>
</evidence>
<comment type="caution">
    <text evidence="1">The sequence shown here is derived from an EMBL/GenBank/DDBJ whole genome shotgun (WGS) entry which is preliminary data.</text>
</comment>
<gene>
    <name evidence="1" type="ORF">COX08_01185</name>
</gene>
<dbReference type="SUPFAM" id="SSF53756">
    <property type="entry name" value="UDP-Glycosyltransferase/glycogen phosphorylase"/>
    <property type="match status" value="1"/>
</dbReference>
<protein>
    <recommendedName>
        <fullName evidence="3">Glycosyl transferase family 1 domain-containing protein</fullName>
    </recommendedName>
</protein>
<dbReference type="AlphaFoldDB" id="A0A2H0B6X2"/>
<proteinExistence type="predicted"/>
<dbReference type="Proteomes" id="UP000229459">
    <property type="component" value="Unassembled WGS sequence"/>
</dbReference>